<feature type="domain" description="CCHC-type" evidence="3">
    <location>
        <begin position="214"/>
        <end position="228"/>
    </location>
</feature>
<dbReference type="InterPro" id="IPR026960">
    <property type="entry name" value="RVT-Znf"/>
</dbReference>
<sequence>MVGPACWTVLGCPKLDRFGSLILIDFVRNRVFDLMLQIHNGIVRDPCDDGDQNTKKVRFKEAIDGEDKLLGGGVAFSDGNPIGSLERNECNFEILEGDVNTSMVNGISAIAFSNHIKDIKSFHLMDIINALSQHGDGLIRLSGLSGYSYKRQIIEAIGGLIGKVFKLDLQTDNETRGWFSLLAVFINLDKSVISKVLVDGTIQRVEYEALPMICFSCGKYGHIKELCPLVEVNAALEIPVAAAVVASGEDVDEGGDLGYIDGMDSGAVVDLKASVRPILGSRFSGLRSVGTSSMQLKVGEARTNGPSNVLLGGPSEERTRQDGPLASNGRRGSENKVGNNRGGASLNRSFKKNGGCASLKFPRIFWEYNRENKPDLVGLLETRINGSKADFVIAKLNFEFSHPMEAMGFSGGIWIGWKDSISQEEIQFLSMPISDEEIRKALFDMAPLKAPSSDGLRAIFYQSFCDKIEAMVRQFIWGSTSGNKKIALVNVLRSKYGVQDRLLESLSRGRCFLLWRYLSKIWLLLWENLLWSVEEWCNINYWKDSWVPNVGPLSKKIAYNSSLDMDHSLNDLVTENEDWNLDLFHLWGTISGAFSIKSAYKKLLEDSWNAKEDVWKLSWNYHGPQRVRVFIWLVIKHRLLTNVERIRRGLGSETAVDTCGHNYEDILHVLRDYTMAREIWMQLILTGLSWCTDEVMKASLCWAKQYVSMSRSQDPKHSRKDFVPVSSDGCVYLNKNGSVKYEDMFVVTEGLLRNHKGTWIVSFTRLQIALDHGFRKVLIWTDNLEAVNLIHEGFREGSNSALVMRIILLLKLLSHWNLQHILREENRIAEKRQGTRVAVS</sequence>
<dbReference type="CDD" id="cd06222">
    <property type="entry name" value="RNase_H_like"/>
    <property type="match status" value="1"/>
</dbReference>
<dbReference type="InterPro" id="IPR001878">
    <property type="entry name" value="Znf_CCHC"/>
</dbReference>
<name>A0ABR0MFZ2_GOSAR</name>
<dbReference type="InterPro" id="IPR040256">
    <property type="entry name" value="At4g02000-like"/>
</dbReference>
<organism evidence="4 5">
    <name type="scientific">Gossypium arboreum</name>
    <name type="common">Tree cotton</name>
    <name type="synonym">Gossypium nanking</name>
    <dbReference type="NCBI Taxonomy" id="29729"/>
    <lineage>
        <taxon>Eukaryota</taxon>
        <taxon>Viridiplantae</taxon>
        <taxon>Streptophyta</taxon>
        <taxon>Embryophyta</taxon>
        <taxon>Tracheophyta</taxon>
        <taxon>Spermatophyta</taxon>
        <taxon>Magnoliopsida</taxon>
        <taxon>eudicotyledons</taxon>
        <taxon>Gunneridae</taxon>
        <taxon>Pentapetalae</taxon>
        <taxon>rosids</taxon>
        <taxon>malvids</taxon>
        <taxon>Malvales</taxon>
        <taxon>Malvaceae</taxon>
        <taxon>Malvoideae</taxon>
        <taxon>Gossypium</taxon>
    </lineage>
</organism>
<dbReference type="InterPro" id="IPR002156">
    <property type="entry name" value="RNaseH_domain"/>
</dbReference>
<keyword evidence="1" id="KW-0863">Zinc-finger</keyword>
<evidence type="ECO:0000313" key="4">
    <source>
        <dbReference type="EMBL" id="KAK5771289.1"/>
    </source>
</evidence>
<dbReference type="PROSITE" id="PS50158">
    <property type="entry name" value="ZF_CCHC"/>
    <property type="match status" value="1"/>
</dbReference>
<dbReference type="PANTHER" id="PTHR31286:SF173">
    <property type="entry name" value="DUF4283 DOMAIN-CONTAINING PROTEIN"/>
    <property type="match status" value="1"/>
</dbReference>
<dbReference type="Proteomes" id="UP001358586">
    <property type="component" value="Chromosome 13"/>
</dbReference>
<dbReference type="EMBL" id="JARKNE010000013">
    <property type="protein sequence ID" value="KAK5771289.1"/>
    <property type="molecule type" value="Genomic_DNA"/>
</dbReference>
<reference evidence="4 5" key="1">
    <citation type="submission" date="2023-03" db="EMBL/GenBank/DDBJ databases">
        <title>WGS of Gossypium arboreum.</title>
        <authorList>
            <person name="Yu D."/>
        </authorList>
    </citation>
    <scope>NUCLEOTIDE SEQUENCE [LARGE SCALE GENOMIC DNA]</scope>
    <source>
        <tissue evidence="4">Leaf</tissue>
    </source>
</reference>
<evidence type="ECO:0000313" key="5">
    <source>
        <dbReference type="Proteomes" id="UP001358586"/>
    </source>
</evidence>
<evidence type="ECO:0000256" key="2">
    <source>
        <dbReference type="SAM" id="MobiDB-lite"/>
    </source>
</evidence>
<evidence type="ECO:0000256" key="1">
    <source>
        <dbReference type="PROSITE-ProRule" id="PRU00047"/>
    </source>
</evidence>
<dbReference type="Pfam" id="PF13966">
    <property type="entry name" value="zf-RVT"/>
    <property type="match status" value="1"/>
</dbReference>
<keyword evidence="5" id="KW-1185">Reference proteome</keyword>
<gene>
    <name evidence="4" type="ORF">PVK06_047482</name>
</gene>
<keyword evidence="1" id="KW-0479">Metal-binding</keyword>
<dbReference type="Pfam" id="PF13456">
    <property type="entry name" value="RVT_3"/>
    <property type="match status" value="1"/>
</dbReference>
<accession>A0ABR0MFZ2</accession>
<dbReference type="InterPro" id="IPR044730">
    <property type="entry name" value="RNase_H-like_dom_plant"/>
</dbReference>
<protein>
    <recommendedName>
        <fullName evidence="3">CCHC-type domain-containing protein</fullName>
    </recommendedName>
</protein>
<comment type="caution">
    <text evidence="4">The sequence shown here is derived from an EMBL/GenBank/DDBJ whole genome shotgun (WGS) entry which is preliminary data.</text>
</comment>
<proteinExistence type="predicted"/>
<keyword evidence="1" id="KW-0862">Zinc</keyword>
<dbReference type="InterPro" id="IPR036397">
    <property type="entry name" value="RNaseH_sf"/>
</dbReference>
<evidence type="ECO:0000259" key="3">
    <source>
        <dbReference type="PROSITE" id="PS50158"/>
    </source>
</evidence>
<dbReference type="PANTHER" id="PTHR31286">
    <property type="entry name" value="GLYCINE-RICH CELL WALL STRUCTURAL PROTEIN 1.8-LIKE"/>
    <property type="match status" value="1"/>
</dbReference>
<dbReference type="Gene3D" id="3.30.420.10">
    <property type="entry name" value="Ribonuclease H-like superfamily/Ribonuclease H"/>
    <property type="match status" value="1"/>
</dbReference>
<feature type="region of interest" description="Disordered" evidence="2">
    <location>
        <begin position="303"/>
        <end position="346"/>
    </location>
</feature>